<evidence type="ECO:0000259" key="10">
    <source>
        <dbReference type="PROSITE" id="PS50262"/>
    </source>
</evidence>
<dbReference type="PROSITE" id="PS50262">
    <property type="entry name" value="G_PROTEIN_RECEP_F1_2"/>
    <property type="match status" value="1"/>
</dbReference>
<evidence type="ECO:0000259" key="9">
    <source>
        <dbReference type="PROSITE" id="PS50261"/>
    </source>
</evidence>
<keyword evidence="12" id="KW-1185">Reference proteome</keyword>
<keyword evidence="6" id="KW-0675">Receptor</keyword>
<keyword evidence="7" id="KW-0807">Transducer</keyword>
<feature type="transmembrane region" description="Helical" evidence="8">
    <location>
        <begin position="204"/>
        <end position="220"/>
    </location>
</feature>
<sequence>MRLTDRERLVIYYFNSISNGFSILGCLFICCMYIKFIELRTFPFRLIFILSIFDIFSSIGYMLPTYFLNDDDVLCQIQAAVINLFTLASVLWAGIIAFSLYYIIVKSNFYIQNYMNYFIIGVIVLCIIVTIIPFITNSYGTVAGWCWIKQDGYYDSKFYERYFLFFIPLWTLVVFNGVLYVKVSKCLKENDDSDGTRSGLNRKLKFYPMILIICFLPYTIKSGLEFKREGFTMKYDYEITIVIATVRGMHGFLNAFVYGFTKKVRRTLTRGMSEEDDSEISMRLPVREDDK</sequence>
<dbReference type="InterPro" id="IPR017981">
    <property type="entry name" value="GPCR_2-like_7TM"/>
</dbReference>
<dbReference type="OrthoDB" id="305052at2759"/>
<proteinExistence type="predicted"/>
<feature type="transmembrane region" description="Helical" evidence="8">
    <location>
        <begin position="12"/>
        <end position="34"/>
    </location>
</feature>
<dbReference type="GO" id="GO:0007189">
    <property type="term" value="P:adenylate cyclase-activating G protein-coupled receptor signaling pathway"/>
    <property type="evidence" value="ECO:0007669"/>
    <property type="project" value="TreeGrafter"/>
</dbReference>
<dbReference type="PRINTS" id="PR02000">
    <property type="entry name" value="GCR1PLANT"/>
</dbReference>
<dbReference type="PRINTS" id="PR02001">
    <property type="entry name" value="GCR1CAMPR"/>
</dbReference>
<evidence type="ECO:0000256" key="2">
    <source>
        <dbReference type="ARBA" id="ARBA00022692"/>
    </source>
</evidence>
<keyword evidence="3 8" id="KW-1133">Transmembrane helix</keyword>
<dbReference type="InterPro" id="IPR017452">
    <property type="entry name" value="GPCR_Rhodpsn_7TM"/>
</dbReference>
<feature type="transmembrane region" description="Helical" evidence="8">
    <location>
        <begin position="162"/>
        <end position="183"/>
    </location>
</feature>
<feature type="transmembrane region" description="Helical" evidence="8">
    <location>
        <begin position="46"/>
        <end position="68"/>
    </location>
</feature>
<dbReference type="PANTHER" id="PTHR23112:SF0">
    <property type="entry name" value="TRANSMEMBRANE PROTEIN 116"/>
    <property type="match status" value="1"/>
</dbReference>
<dbReference type="SUPFAM" id="SSF81321">
    <property type="entry name" value="Family A G protein-coupled receptor-like"/>
    <property type="match status" value="1"/>
</dbReference>
<keyword evidence="4" id="KW-0297">G-protein coupled receptor</keyword>
<feature type="transmembrane region" description="Helical" evidence="8">
    <location>
        <begin position="116"/>
        <end position="135"/>
    </location>
</feature>
<name>A0A1R2BCG2_9CILI</name>
<dbReference type="Proteomes" id="UP000187209">
    <property type="component" value="Unassembled WGS sequence"/>
</dbReference>
<evidence type="ECO:0000256" key="4">
    <source>
        <dbReference type="ARBA" id="ARBA00023040"/>
    </source>
</evidence>
<feature type="domain" description="G-protein coupled receptors family 2 profile 2" evidence="9">
    <location>
        <begin position="11"/>
        <end position="262"/>
    </location>
</feature>
<accession>A0A1R2BCG2</accession>
<dbReference type="InterPro" id="IPR022343">
    <property type="entry name" value="GCR1-cAMP_receptor"/>
</dbReference>
<feature type="domain" description="G-protein coupled receptors family 1 profile" evidence="10">
    <location>
        <begin position="25"/>
        <end position="258"/>
    </location>
</feature>
<dbReference type="InterPro" id="IPR022340">
    <property type="entry name" value="GPCR_GCR1_put"/>
</dbReference>
<dbReference type="PROSITE" id="PS51257">
    <property type="entry name" value="PROKAR_LIPOPROTEIN"/>
    <property type="match status" value="1"/>
</dbReference>
<dbReference type="AlphaFoldDB" id="A0A1R2BCG2"/>
<feature type="transmembrane region" description="Helical" evidence="8">
    <location>
        <begin position="80"/>
        <end position="104"/>
    </location>
</feature>
<dbReference type="GO" id="GO:0007166">
    <property type="term" value="P:cell surface receptor signaling pathway"/>
    <property type="evidence" value="ECO:0007669"/>
    <property type="project" value="InterPro"/>
</dbReference>
<comment type="subcellular location">
    <subcellularLocation>
        <location evidence="1">Membrane</location>
        <topology evidence="1">Multi-pass membrane protein</topology>
    </subcellularLocation>
</comment>
<evidence type="ECO:0008006" key="13">
    <source>
        <dbReference type="Google" id="ProtNLM"/>
    </source>
</evidence>
<organism evidence="11 12">
    <name type="scientific">Stentor coeruleus</name>
    <dbReference type="NCBI Taxonomy" id="5963"/>
    <lineage>
        <taxon>Eukaryota</taxon>
        <taxon>Sar</taxon>
        <taxon>Alveolata</taxon>
        <taxon>Ciliophora</taxon>
        <taxon>Postciliodesmatophora</taxon>
        <taxon>Heterotrichea</taxon>
        <taxon>Heterotrichida</taxon>
        <taxon>Stentoridae</taxon>
        <taxon>Stentor</taxon>
    </lineage>
</organism>
<evidence type="ECO:0000256" key="8">
    <source>
        <dbReference type="SAM" id="Phobius"/>
    </source>
</evidence>
<feature type="transmembrane region" description="Helical" evidence="8">
    <location>
        <begin position="240"/>
        <end position="260"/>
    </location>
</feature>
<evidence type="ECO:0000256" key="1">
    <source>
        <dbReference type="ARBA" id="ARBA00004141"/>
    </source>
</evidence>
<dbReference type="PANTHER" id="PTHR23112">
    <property type="entry name" value="G PROTEIN-COUPLED RECEPTOR 157-RELATED"/>
    <property type="match status" value="1"/>
</dbReference>
<dbReference type="Pfam" id="PF05462">
    <property type="entry name" value="Dicty_CAR"/>
    <property type="match status" value="1"/>
</dbReference>
<dbReference type="PROSITE" id="PS50261">
    <property type="entry name" value="G_PROTEIN_RECEP_F2_4"/>
    <property type="match status" value="1"/>
</dbReference>
<evidence type="ECO:0000256" key="5">
    <source>
        <dbReference type="ARBA" id="ARBA00023136"/>
    </source>
</evidence>
<keyword evidence="5 8" id="KW-0472">Membrane</keyword>
<comment type="caution">
    <text evidence="11">The sequence shown here is derived from an EMBL/GenBank/DDBJ whole genome shotgun (WGS) entry which is preliminary data.</text>
</comment>
<evidence type="ECO:0000256" key="7">
    <source>
        <dbReference type="ARBA" id="ARBA00023224"/>
    </source>
</evidence>
<evidence type="ECO:0000256" key="6">
    <source>
        <dbReference type="ARBA" id="ARBA00023170"/>
    </source>
</evidence>
<reference evidence="11 12" key="1">
    <citation type="submission" date="2016-11" db="EMBL/GenBank/DDBJ databases">
        <title>The macronuclear genome of Stentor coeruleus: a giant cell with tiny introns.</title>
        <authorList>
            <person name="Slabodnick M."/>
            <person name="Ruby J.G."/>
            <person name="Reiff S.B."/>
            <person name="Swart E.C."/>
            <person name="Gosai S."/>
            <person name="Prabakaran S."/>
            <person name="Witkowska E."/>
            <person name="Larue G.E."/>
            <person name="Fisher S."/>
            <person name="Freeman R.M."/>
            <person name="Gunawardena J."/>
            <person name="Chu W."/>
            <person name="Stover N.A."/>
            <person name="Gregory B.D."/>
            <person name="Nowacki M."/>
            <person name="Derisi J."/>
            <person name="Roy S.W."/>
            <person name="Marshall W.F."/>
            <person name="Sood P."/>
        </authorList>
    </citation>
    <scope>NUCLEOTIDE SEQUENCE [LARGE SCALE GENOMIC DNA]</scope>
    <source>
        <strain evidence="11">WM001</strain>
    </source>
</reference>
<protein>
    <recommendedName>
        <fullName evidence="13">G-protein coupled receptors family 2 profile 2 domain-containing protein</fullName>
    </recommendedName>
</protein>
<gene>
    <name evidence="11" type="ORF">SteCoe_26594</name>
</gene>
<dbReference type="Gene3D" id="1.20.1070.10">
    <property type="entry name" value="Rhodopsin 7-helix transmembrane proteins"/>
    <property type="match status" value="1"/>
</dbReference>
<keyword evidence="2 8" id="KW-0812">Transmembrane</keyword>
<dbReference type="EMBL" id="MPUH01000749">
    <property type="protein sequence ID" value="OMJ74471.1"/>
    <property type="molecule type" value="Genomic_DNA"/>
</dbReference>
<evidence type="ECO:0000313" key="11">
    <source>
        <dbReference type="EMBL" id="OMJ74471.1"/>
    </source>
</evidence>
<dbReference type="GO" id="GO:0004930">
    <property type="term" value="F:G protein-coupled receptor activity"/>
    <property type="evidence" value="ECO:0007669"/>
    <property type="project" value="UniProtKB-KW"/>
</dbReference>
<evidence type="ECO:0000313" key="12">
    <source>
        <dbReference type="Proteomes" id="UP000187209"/>
    </source>
</evidence>
<dbReference type="GO" id="GO:0005886">
    <property type="term" value="C:plasma membrane"/>
    <property type="evidence" value="ECO:0007669"/>
    <property type="project" value="TreeGrafter"/>
</dbReference>
<evidence type="ECO:0000256" key="3">
    <source>
        <dbReference type="ARBA" id="ARBA00022989"/>
    </source>
</evidence>